<reference evidence="2" key="1">
    <citation type="submission" date="2016-07" db="EMBL/GenBank/DDBJ databases">
        <authorList>
            <person name="Florea S."/>
            <person name="Webb J.S."/>
            <person name="Jaromczyk J."/>
            <person name="Schardl C.L."/>
        </authorList>
    </citation>
    <scope>NUCLEOTIDE SEQUENCE [LARGE SCALE GENOMIC DNA]</scope>
    <source>
        <strain evidence="2">CY1</strain>
    </source>
</reference>
<organism evidence="1 2">
    <name type="scientific">Paenibacillus ferrarius</name>
    <dbReference type="NCBI Taxonomy" id="1469647"/>
    <lineage>
        <taxon>Bacteria</taxon>
        <taxon>Bacillati</taxon>
        <taxon>Bacillota</taxon>
        <taxon>Bacilli</taxon>
        <taxon>Bacillales</taxon>
        <taxon>Paenibacillaceae</taxon>
        <taxon>Paenibacillus</taxon>
    </lineage>
</organism>
<comment type="caution">
    <text evidence="1">The sequence shown here is derived from an EMBL/GenBank/DDBJ whole genome shotgun (WGS) entry which is preliminary data.</text>
</comment>
<evidence type="ECO:0008006" key="3">
    <source>
        <dbReference type="Google" id="ProtNLM"/>
    </source>
</evidence>
<dbReference type="InterPro" id="IPR049796">
    <property type="entry name" value="CdiI_Ct-like"/>
</dbReference>
<evidence type="ECO:0000313" key="1">
    <source>
        <dbReference type="EMBL" id="OPH51162.1"/>
    </source>
</evidence>
<sequence length="126" mass="14659">MDEKRIYKPLDVLSNDEIKEMLNRNQLDELLTLPLSVSENHTNWKFAQDICAQLSNHESPAVRANAVLGFAYIARTKGKLEKHIVKPIVLRELRENHQYNWRILDSIDDINMFLKWKLGKSATEGN</sequence>
<dbReference type="CDD" id="cd20694">
    <property type="entry name" value="CdiI_Ct-like"/>
    <property type="match status" value="1"/>
</dbReference>
<proteinExistence type="predicted"/>
<dbReference type="OrthoDB" id="2083307at2"/>
<dbReference type="AlphaFoldDB" id="A0A1V4HCQ6"/>
<dbReference type="EMBL" id="MBTG01000032">
    <property type="protein sequence ID" value="OPH51162.1"/>
    <property type="molecule type" value="Genomic_DNA"/>
</dbReference>
<name>A0A1V4HCQ6_9BACL</name>
<accession>A0A1V4HCQ6</accession>
<dbReference type="Proteomes" id="UP000190626">
    <property type="component" value="Unassembled WGS sequence"/>
</dbReference>
<protein>
    <recommendedName>
        <fullName evidence="3">HEAT repeat domain-containing protein</fullName>
    </recommendedName>
</protein>
<keyword evidence="2" id="KW-1185">Reference proteome</keyword>
<evidence type="ECO:0000313" key="2">
    <source>
        <dbReference type="Proteomes" id="UP000190626"/>
    </source>
</evidence>
<dbReference type="RefSeq" id="WP_079417258.1">
    <property type="nucleotide sequence ID" value="NZ_MBTG01000032.1"/>
</dbReference>
<gene>
    <name evidence="1" type="ORF">BC351_35515</name>
</gene>